<accession>A0A177WKB0</accession>
<evidence type="ECO:0000256" key="1">
    <source>
        <dbReference type="ARBA" id="ARBA00004584"/>
    </source>
</evidence>
<name>A0A177WKB0_BATDL</name>
<dbReference type="OrthoDB" id="5556307at2759"/>
<keyword evidence="6" id="KW-0131">Cell cycle</keyword>
<dbReference type="GO" id="GO:0034501">
    <property type="term" value="P:protein localization to kinetochore"/>
    <property type="evidence" value="ECO:0007669"/>
    <property type="project" value="TreeGrafter"/>
</dbReference>
<evidence type="ECO:0000256" key="3">
    <source>
        <dbReference type="ARBA" id="ARBA00022454"/>
    </source>
</evidence>
<keyword evidence="3" id="KW-0158">Chromosome</keyword>
<evidence type="ECO:0000256" key="5">
    <source>
        <dbReference type="ARBA" id="ARBA00022776"/>
    </source>
</evidence>
<dbReference type="Pfam" id="PF09817">
    <property type="entry name" value="Zwilch"/>
    <property type="match status" value="1"/>
</dbReference>
<dbReference type="VEuPathDB" id="FungiDB:BDEG_23593"/>
<keyword evidence="7" id="KW-0137">Centromere</keyword>
<proteinExistence type="inferred from homology"/>
<dbReference type="GO" id="GO:0007094">
    <property type="term" value="P:mitotic spindle assembly checkpoint signaling"/>
    <property type="evidence" value="ECO:0007669"/>
    <property type="project" value="TreeGrafter"/>
</dbReference>
<evidence type="ECO:0000313" key="8">
    <source>
        <dbReference type="EMBL" id="OAJ39771.1"/>
    </source>
</evidence>
<dbReference type="EMBL" id="DS022303">
    <property type="protein sequence ID" value="OAJ39771.1"/>
    <property type="molecule type" value="Genomic_DNA"/>
</dbReference>
<dbReference type="InterPro" id="IPR018630">
    <property type="entry name" value="Zwilch"/>
</dbReference>
<comment type="similarity">
    <text evidence="2">Belongs to the ZWILCH family.</text>
</comment>
<dbReference type="Proteomes" id="UP000077115">
    <property type="component" value="Unassembled WGS sequence"/>
</dbReference>
<reference evidence="8 9" key="2">
    <citation type="submission" date="2016-05" db="EMBL/GenBank/DDBJ databases">
        <title>Lineage-specific infection strategies underlie the spectrum of fungal disease in amphibians.</title>
        <authorList>
            <person name="Cuomo C.A."/>
            <person name="Farrer R.A."/>
            <person name="James T."/>
            <person name="Longcore J."/>
            <person name="Birren B."/>
        </authorList>
    </citation>
    <scope>NUCLEOTIDE SEQUENCE [LARGE SCALE GENOMIC DNA]</scope>
    <source>
        <strain evidence="8 9">JEL423</strain>
    </source>
</reference>
<protein>
    <submittedName>
        <fullName evidence="8">Uncharacterized protein</fullName>
    </submittedName>
</protein>
<evidence type="ECO:0000256" key="2">
    <source>
        <dbReference type="ARBA" id="ARBA00009062"/>
    </source>
</evidence>
<reference evidence="8 9" key="1">
    <citation type="submission" date="2006-10" db="EMBL/GenBank/DDBJ databases">
        <title>The Genome Sequence of Batrachochytrium dendrobatidis JEL423.</title>
        <authorList>
            <consortium name="The Broad Institute Genome Sequencing Platform"/>
            <person name="Birren B."/>
            <person name="Lander E."/>
            <person name="Galagan J."/>
            <person name="Cuomo C."/>
            <person name="Devon K."/>
            <person name="Jaffe D."/>
            <person name="Butler J."/>
            <person name="Alvarez P."/>
            <person name="Gnerre S."/>
            <person name="Grabherr M."/>
            <person name="Kleber M."/>
            <person name="Mauceli E."/>
            <person name="Brockman W."/>
            <person name="Young S."/>
            <person name="LaButti K."/>
            <person name="Sykes S."/>
            <person name="DeCaprio D."/>
            <person name="Crawford M."/>
            <person name="Koehrsen M."/>
            <person name="Engels R."/>
            <person name="Montgomery P."/>
            <person name="Pearson M."/>
            <person name="Howarth C."/>
            <person name="Larson L."/>
            <person name="White J."/>
            <person name="O'Leary S."/>
            <person name="Kodira C."/>
            <person name="Zeng Q."/>
            <person name="Yandava C."/>
            <person name="Alvarado L."/>
            <person name="Longcore J."/>
            <person name="James T."/>
        </authorList>
    </citation>
    <scope>NUCLEOTIDE SEQUENCE [LARGE SCALE GENOMIC DNA]</scope>
    <source>
        <strain evidence="8 9">JEL423</strain>
    </source>
</reference>
<gene>
    <name evidence="8" type="ORF">BDEG_23593</name>
</gene>
<dbReference type="GO" id="GO:0051301">
    <property type="term" value="P:cell division"/>
    <property type="evidence" value="ECO:0007669"/>
    <property type="project" value="UniProtKB-KW"/>
</dbReference>
<evidence type="ECO:0000256" key="4">
    <source>
        <dbReference type="ARBA" id="ARBA00022618"/>
    </source>
</evidence>
<keyword evidence="4" id="KW-0132">Cell division</keyword>
<dbReference type="PANTHER" id="PTHR15995:SF1">
    <property type="entry name" value="PROTEIN ZWILCH HOMOLOG"/>
    <property type="match status" value="1"/>
</dbReference>
<dbReference type="Gene3D" id="1.10.287.1880">
    <property type="match status" value="1"/>
</dbReference>
<evidence type="ECO:0000256" key="7">
    <source>
        <dbReference type="ARBA" id="ARBA00023328"/>
    </source>
</evidence>
<dbReference type="STRING" id="403673.A0A177WKB0"/>
<evidence type="ECO:0000313" key="9">
    <source>
        <dbReference type="Proteomes" id="UP000077115"/>
    </source>
</evidence>
<dbReference type="GO" id="GO:1990423">
    <property type="term" value="C:RZZ complex"/>
    <property type="evidence" value="ECO:0007669"/>
    <property type="project" value="InterPro"/>
</dbReference>
<dbReference type="AlphaFoldDB" id="A0A177WKB0"/>
<keyword evidence="5" id="KW-0498">Mitosis</keyword>
<dbReference type="Gene3D" id="1.20.58.730">
    <property type="match status" value="1"/>
</dbReference>
<sequence>MLATTESVIVEQDRVLDTDILRDVTALIAQLASAINTRKHLSKGSILSAIPYEDLLFWVVHQNILHPLRDVLDVPVFVIVSAKTFDSVVPDQLEMHWKDVIHVGVSSKTITASNPEAFLFHCFAPKKFKAYIKISQATAVSINSIIPEITVVPSKALCSATYEILNKPIFSNHDNHASSTIDLHVDWDSSDLKLLSAPVNANGFSLLQTLTTWNRIRQEDPQWTSCVVDSNTDKTQNKPNLPLSNLVDEFLSETKTNLEVLQDAKQNKFEFEETGSDSTESSGGFNPLKRRQVFDFAEQVWVFCQQGTLRADITDALTAIIEELETGRLLPRVAKDNLSSFANIIRSCLKLSVQHQAADAKDQRESITATFDFWLEQPLECLVDIGLWKLKRDYEFQLLDGNNASRHQLEFFMDSSLSFDHQILRLWCLHRTLELICLIKCNILVMSSEVLRSITQTTLRYYRNLVEQHETNVTFNDEKVDISLNIDVPFTMQVYLPRFSTSTQKTIASLTSSFEISRWKATIKDATQHDACMDYQVILDSTNLLFTPYQTDSTALTNMTSLGVDECMMDTARQDIWGYQKNGTWRSIVVRHPSSK</sequence>
<organism evidence="8 9">
    <name type="scientific">Batrachochytrium dendrobatidis (strain JEL423)</name>
    <dbReference type="NCBI Taxonomy" id="403673"/>
    <lineage>
        <taxon>Eukaryota</taxon>
        <taxon>Fungi</taxon>
        <taxon>Fungi incertae sedis</taxon>
        <taxon>Chytridiomycota</taxon>
        <taxon>Chytridiomycota incertae sedis</taxon>
        <taxon>Chytridiomycetes</taxon>
        <taxon>Rhizophydiales</taxon>
        <taxon>Rhizophydiales incertae sedis</taxon>
        <taxon>Batrachochytrium</taxon>
    </lineage>
</organism>
<evidence type="ECO:0000256" key="6">
    <source>
        <dbReference type="ARBA" id="ARBA00023306"/>
    </source>
</evidence>
<comment type="subcellular location">
    <subcellularLocation>
        <location evidence="1">Chromosome</location>
        <location evidence="1">Centromere</location>
    </subcellularLocation>
</comment>
<dbReference type="PANTHER" id="PTHR15995">
    <property type="entry name" value="PROTEIN ZWILCH HOMOLOG"/>
    <property type="match status" value="1"/>
</dbReference>